<feature type="transmembrane region" description="Helical" evidence="2">
    <location>
        <begin position="276"/>
        <end position="297"/>
    </location>
</feature>
<feature type="transmembrane region" description="Helical" evidence="2">
    <location>
        <begin position="248"/>
        <end position="269"/>
    </location>
</feature>
<reference evidence="4 5" key="1">
    <citation type="submission" date="2017-08" db="EMBL/GenBank/DDBJ databases">
        <title>Complete Genome Sequence of Streptomyces formicae KY5, the formicamycin producer.</title>
        <authorList>
            <person name="Holmes N.A."/>
            <person name="Devine R."/>
            <person name="Qin Z."/>
            <person name="Seipke R.F."/>
            <person name="Wilkinson B."/>
            <person name="Hutchings M.I."/>
        </authorList>
    </citation>
    <scope>NUCLEOTIDE SEQUENCE [LARGE SCALE GENOMIC DNA]</scope>
    <source>
        <strain evidence="4 5">KY5</strain>
    </source>
</reference>
<proteinExistence type="predicted"/>
<dbReference type="GO" id="GO:0016747">
    <property type="term" value="F:acyltransferase activity, transferring groups other than amino-acyl groups"/>
    <property type="evidence" value="ECO:0007669"/>
    <property type="project" value="InterPro"/>
</dbReference>
<feature type="domain" description="Acyltransferase 3" evidence="3">
    <location>
        <begin position="27"/>
        <end position="328"/>
    </location>
</feature>
<keyword evidence="2" id="KW-0472">Membrane</keyword>
<sequence length="381" mass="42347">MMPFAPSVPHNRPSARASPAPQRTRDPFFDNAKYLLVTLVVIGHIWGSLLPAELDTVRGAYFVVYLFHMPAFILLCGYFSRGFTGRPDQVRALIARVLVPYLVFTVAYRALYTVIWGSSFALTPTEPTYLLWFLVALFLWRLTTPVWQAIRYAVPVAVVISLGAGLTGMDYELALPRVLMFLPWFVLGLRLRPEHFHRLRTPLCRASAVVVLLVALGSAYVMAPSHDVRWLHMQYSNDDLHSAWPDYLMTRMFLFAVSAALVAAFFALVPTRRTPFTALGAVTMFPFLTHGLLVQIGQAYGAGDQLARLGALAVVVTPLLGVAVSVLFSSAPVRRVLRPVVEPRFPRRLVREQHQDVSTAASVCDARRGNDESPSGANPLK</sequence>
<feature type="transmembrane region" description="Helical" evidence="2">
    <location>
        <begin position="32"/>
        <end position="50"/>
    </location>
</feature>
<dbReference type="EMBL" id="CP022685">
    <property type="protein sequence ID" value="ATL25099.1"/>
    <property type="molecule type" value="Genomic_DNA"/>
</dbReference>
<dbReference type="PANTHER" id="PTHR37312:SF1">
    <property type="entry name" value="MEMBRANE-BOUND ACYLTRANSFERASE YKRP-RELATED"/>
    <property type="match status" value="1"/>
</dbReference>
<feature type="transmembrane region" description="Helical" evidence="2">
    <location>
        <begin position="203"/>
        <end position="223"/>
    </location>
</feature>
<keyword evidence="5" id="KW-1185">Reference proteome</keyword>
<dbReference type="Proteomes" id="UP000221011">
    <property type="component" value="Chromosome"/>
</dbReference>
<keyword evidence="2" id="KW-0812">Transmembrane</keyword>
<feature type="transmembrane region" description="Helical" evidence="2">
    <location>
        <begin position="93"/>
        <end position="115"/>
    </location>
</feature>
<dbReference type="InterPro" id="IPR052734">
    <property type="entry name" value="Nod_factor_acetyltransferase"/>
</dbReference>
<feature type="transmembrane region" description="Helical" evidence="2">
    <location>
        <begin position="309"/>
        <end position="328"/>
    </location>
</feature>
<evidence type="ECO:0000256" key="1">
    <source>
        <dbReference type="SAM" id="MobiDB-lite"/>
    </source>
</evidence>
<feature type="transmembrane region" description="Helical" evidence="2">
    <location>
        <begin position="127"/>
        <end position="143"/>
    </location>
</feature>
<feature type="transmembrane region" description="Helical" evidence="2">
    <location>
        <begin position="174"/>
        <end position="191"/>
    </location>
</feature>
<feature type="transmembrane region" description="Helical" evidence="2">
    <location>
        <begin position="150"/>
        <end position="168"/>
    </location>
</feature>
<name>A0A291Q0D4_9ACTN</name>
<dbReference type="InterPro" id="IPR002656">
    <property type="entry name" value="Acyl_transf_3_dom"/>
</dbReference>
<feature type="region of interest" description="Disordered" evidence="1">
    <location>
        <begin position="360"/>
        <end position="381"/>
    </location>
</feature>
<keyword evidence="2" id="KW-1133">Transmembrane helix</keyword>
<protein>
    <submittedName>
        <fullName evidence="4">Membrane protein, putative</fullName>
    </submittedName>
</protein>
<dbReference type="Pfam" id="PF01757">
    <property type="entry name" value="Acyl_transf_3"/>
    <property type="match status" value="1"/>
</dbReference>
<accession>A0A291Q0D4</accession>
<organism evidence="4 5">
    <name type="scientific">Streptomyces formicae</name>
    <dbReference type="NCBI Taxonomy" id="1616117"/>
    <lineage>
        <taxon>Bacteria</taxon>
        <taxon>Bacillati</taxon>
        <taxon>Actinomycetota</taxon>
        <taxon>Actinomycetes</taxon>
        <taxon>Kitasatosporales</taxon>
        <taxon>Streptomycetaceae</taxon>
        <taxon>Streptomyces</taxon>
    </lineage>
</organism>
<evidence type="ECO:0000259" key="3">
    <source>
        <dbReference type="Pfam" id="PF01757"/>
    </source>
</evidence>
<gene>
    <name evidence="4" type="ORF">KY5_0081</name>
</gene>
<dbReference type="AlphaFoldDB" id="A0A291Q0D4"/>
<dbReference type="KEGG" id="sfk:KY5_0081"/>
<feature type="region of interest" description="Disordered" evidence="1">
    <location>
        <begin position="1"/>
        <end position="23"/>
    </location>
</feature>
<evidence type="ECO:0000313" key="5">
    <source>
        <dbReference type="Proteomes" id="UP000221011"/>
    </source>
</evidence>
<evidence type="ECO:0000256" key="2">
    <source>
        <dbReference type="SAM" id="Phobius"/>
    </source>
</evidence>
<feature type="transmembrane region" description="Helical" evidence="2">
    <location>
        <begin position="62"/>
        <end position="81"/>
    </location>
</feature>
<feature type="compositionally biased region" description="Polar residues" evidence="1">
    <location>
        <begin position="372"/>
        <end position="381"/>
    </location>
</feature>
<evidence type="ECO:0000313" key="4">
    <source>
        <dbReference type="EMBL" id="ATL25099.1"/>
    </source>
</evidence>
<dbReference type="PANTHER" id="PTHR37312">
    <property type="entry name" value="MEMBRANE-BOUND ACYLTRANSFERASE YKRP-RELATED"/>
    <property type="match status" value="1"/>
</dbReference>